<evidence type="ECO:0000256" key="8">
    <source>
        <dbReference type="SAM" id="Phobius"/>
    </source>
</evidence>
<keyword evidence="7 8" id="KW-0472">Membrane</keyword>
<accession>A0A927ZY98</accession>
<feature type="transmembrane region" description="Helical" evidence="8">
    <location>
        <begin position="177"/>
        <end position="203"/>
    </location>
</feature>
<dbReference type="EMBL" id="SVBY01000076">
    <property type="protein sequence ID" value="MBE6093354.1"/>
    <property type="molecule type" value="Genomic_DNA"/>
</dbReference>
<feature type="transmembrane region" description="Helical" evidence="8">
    <location>
        <begin position="215"/>
        <end position="236"/>
    </location>
</feature>
<evidence type="ECO:0000256" key="4">
    <source>
        <dbReference type="ARBA" id="ARBA00022692"/>
    </source>
</evidence>
<feature type="transmembrane region" description="Helical" evidence="8">
    <location>
        <begin position="111"/>
        <end position="129"/>
    </location>
</feature>
<protein>
    <submittedName>
        <fullName evidence="9">Dicarboxylate/amino acid:cation symporter</fullName>
    </submittedName>
</protein>
<comment type="subcellular location">
    <subcellularLocation>
        <location evidence="1">Cell membrane</location>
        <topology evidence="1">Multi-pass membrane protein</topology>
    </subcellularLocation>
</comment>
<dbReference type="Gene3D" id="1.10.3860.10">
    <property type="entry name" value="Sodium:dicarboxylate symporter"/>
    <property type="match status" value="1"/>
</dbReference>
<gene>
    <name evidence="9" type="ORF">E7201_09355</name>
</gene>
<organism evidence="9 10">
    <name type="scientific">Selenomonas ruminantium</name>
    <dbReference type="NCBI Taxonomy" id="971"/>
    <lineage>
        <taxon>Bacteria</taxon>
        <taxon>Bacillati</taxon>
        <taxon>Bacillota</taxon>
        <taxon>Negativicutes</taxon>
        <taxon>Selenomonadales</taxon>
        <taxon>Selenomonadaceae</taxon>
        <taxon>Selenomonas</taxon>
    </lineage>
</organism>
<evidence type="ECO:0000256" key="5">
    <source>
        <dbReference type="ARBA" id="ARBA00022847"/>
    </source>
</evidence>
<keyword evidence="5" id="KW-0769">Symport</keyword>
<keyword evidence="4 8" id="KW-0812">Transmembrane</keyword>
<evidence type="ECO:0000256" key="3">
    <source>
        <dbReference type="ARBA" id="ARBA00022475"/>
    </source>
</evidence>
<dbReference type="PANTHER" id="PTHR42865">
    <property type="entry name" value="PROTON/GLUTAMATE-ASPARTATE SYMPORTER"/>
    <property type="match status" value="1"/>
</dbReference>
<evidence type="ECO:0000313" key="9">
    <source>
        <dbReference type="EMBL" id="MBE6093354.1"/>
    </source>
</evidence>
<name>A0A927ZY98_SELRU</name>
<feature type="transmembrane region" description="Helical" evidence="8">
    <location>
        <begin position="256"/>
        <end position="281"/>
    </location>
</feature>
<feature type="non-terminal residue" evidence="9">
    <location>
        <position position="1"/>
    </location>
</feature>
<dbReference type="AlphaFoldDB" id="A0A927ZY98"/>
<keyword evidence="2" id="KW-0813">Transport</keyword>
<dbReference type="SUPFAM" id="SSF118215">
    <property type="entry name" value="Proton glutamate symport protein"/>
    <property type="match status" value="1"/>
</dbReference>
<evidence type="ECO:0000256" key="6">
    <source>
        <dbReference type="ARBA" id="ARBA00022989"/>
    </source>
</evidence>
<evidence type="ECO:0000256" key="2">
    <source>
        <dbReference type="ARBA" id="ARBA00022448"/>
    </source>
</evidence>
<feature type="transmembrane region" description="Helical" evidence="8">
    <location>
        <begin position="47"/>
        <end position="68"/>
    </location>
</feature>
<feature type="transmembrane region" description="Helical" evidence="8">
    <location>
        <begin position="293"/>
        <end position="310"/>
    </location>
</feature>
<keyword evidence="6 8" id="KW-1133">Transmembrane helix</keyword>
<proteinExistence type="predicted"/>
<dbReference type="InterPro" id="IPR036458">
    <property type="entry name" value="Na:dicarbo_symporter_sf"/>
</dbReference>
<evidence type="ECO:0000256" key="1">
    <source>
        <dbReference type="ARBA" id="ARBA00004651"/>
    </source>
</evidence>
<dbReference type="GO" id="GO:0015293">
    <property type="term" value="F:symporter activity"/>
    <property type="evidence" value="ECO:0007669"/>
    <property type="project" value="UniProtKB-KW"/>
</dbReference>
<reference evidence="9" key="1">
    <citation type="submission" date="2019-04" db="EMBL/GenBank/DDBJ databases">
        <title>Evolution of Biomass-Degrading Anaerobic Consortia Revealed by Metagenomics.</title>
        <authorList>
            <person name="Peng X."/>
        </authorList>
    </citation>
    <scope>NUCLEOTIDE SEQUENCE</scope>
    <source>
        <strain evidence="9">SIG240</strain>
    </source>
</reference>
<sequence>WWIAPIGTMFINLIKMMIVPVVFFSLVVGMTSLGDTKKLGRIGAKTVVLYLVTTAVAILIGFGIAGIVSPGTGLSLTSDAAVKVKEAPGLMQVLVAMIPANPIDAMAKAQILPVIVFSLFVGIGIVHVGGERAQLLMKFFDAAAEVSYKIIGIVMQFAPIGVFALLLPVVAKNGPAVLLPLMSVIGCVAVGCVIHAIVVYSSLARIWGGHTPLEFFRGMSEAMMIAFTTCSSAAALPINMKNCQEKLGVSREVSSFVLPLGATINMDGTALYMGVCSLFIANVFGIDLTMGQMLMIILTGTLASIGTAGVPGAGLIMLAMVLQTAGLPLEGLALVAGIDRVLDMFRTCLNITGDGAVTIVMDQEEKKYDSGVAGAEA</sequence>
<dbReference type="PANTHER" id="PTHR42865:SF7">
    <property type="entry name" value="PROTON_GLUTAMATE-ASPARTATE SYMPORTER"/>
    <property type="match status" value="1"/>
</dbReference>
<feature type="transmembrane region" description="Helical" evidence="8">
    <location>
        <begin position="6"/>
        <end position="27"/>
    </location>
</feature>
<keyword evidence="3" id="KW-1003">Cell membrane</keyword>
<dbReference type="PRINTS" id="PR00173">
    <property type="entry name" value="EDTRNSPORT"/>
</dbReference>
<dbReference type="GO" id="GO:0005886">
    <property type="term" value="C:plasma membrane"/>
    <property type="evidence" value="ECO:0007669"/>
    <property type="project" value="UniProtKB-SubCell"/>
</dbReference>
<dbReference type="FunFam" id="1.10.3860.10:FF:000001">
    <property type="entry name" value="C4-dicarboxylate transport protein"/>
    <property type="match status" value="1"/>
</dbReference>
<dbReference type="Proteomes" id="UP000761380">
    <property type="component" value="Unassembled WGS sequence"/>
</dbReference>
<comment type="caution">
    <text evidence="9">The sequence shown here is derived from an EMBL/GenBank/DDBJ whole genome shotgun (WGS) entry which is preliminary data.</text>
</comment>
<dbReference type="GO" id="GO:0006835">
    <property type="term" value="P:dicarboxylic acid transport"/>
    <property type="evidence" value="ECO:0007669"/>
    <property type="project" value="UniProtKB-ARBA"/>
</dbReference>
<evidence type="ECO:0000256" key="7">
    <source>
        <dbReference type="ARBA" id="ARBA00023136"/>
    </source>
</evidence>
<dbReference type="Pfam" id="PF00375">
    <property type="entry name" value="SDF"/>
    <property type="match status" value="1"/>
</dbReference>
<dbReference type="InterPro" id="IPR001991">
    <property type="entry name" value="Na-dicarboxylate_symporter"/>
</dbReference>
<feature type="transmembrane region" description="Helical" evidence="8">
    <location>
        <begin position="150"/>
        <end position="171"/>
    </location>
</feature>
<evidence type="ECO:0000313" key="10">
    <source>
        <dbReference type="Proteomes" id="UP000761380"/>
    </source>
</evidence>